<reference evidence="11" key="1">
    <citation type="submission" date="2020-10" db="EMBL/GenBank/DDBJ databases">
        <authorList>
            <person name="Han B."/>
            <person name="Lu T."/>
            <person name="Zhao Q."/>
            <person name="Huang X."/>
            <person name="Zhao Y."/>
        </authorList>
    </citation>
    <scope>NUCLEOTIDE SEQUENCE</scope>
</reference>
<dbReference type="CDD" id="cd14798">
    <property type="entry name" value="RX-CC_like"/>
    <property type="match status" value="1"/>
</dbReference>
<feature type="domain" description="Disease resistance N-terminal" evidence="8">
    <location>
        <begin position="12"/>
        <end position="100"/>
    </location>
</feature>
<organism evidence="11 12">
    <name type="scientific">Miscanthus lutarioriparius</name>
    <dbReference type="NCBI Taxonomy" id="422564"/>
    <lineage>
        <taxon>Eukaryota</taxon>
        <taxon>Viridiplantae</taxon>
        <taxon>Streptophyta</taxon>
        <taxon>Embryophyta</taxon>
        <taxon>Tracheophyta</taxon>
        <taxon>Spermatophyta</taxon>
        <taxon>Magnoliopsida</taxon>
        <taxon>Liliopsida</taxon>
        <taxon>Poales</taxon>
        <taxon>Poaceae</taxon>
        <taxon>PACMAD clade</taxon>
        <taxon>Panicoideae</taxon>
        <taxon>Andropogonodae</taxon>
        <taxon>Andropogoneae</taxon>
        <taxon>Saccharinae</taxon>
        <taxon>Miscanthus</taxon>
    </lineage>
</organism>
<keyword evidence="2" id="KW-0433">Leucine-rich repeat</keyword>
<dbReference type="AlphaFoldDB" id="A0A811RX99"/>
<dbReference type="Gene3D" id="1.10.10.10">
    <property type="entry name" value="Winged helix-like DNA-binding domain superfamily/Winged helix DNA-binding domain"/>
    <property type="match status" value="1"/>
</dbReference>
<evidence type="ECO:0000256" key="2">
    <source>
        <dbReference type="ARBA" id="ARBA00022614"/>
    </source>
</evidence>
<proteinExistence type="inferred from homology"/>
<dbReference type="InterPro" id="IPR038005">
    <property type="entry name" value="RX-like_CC"/>
</dbReference>
<evidence type="ECO:0000256" key="5">
    <source>
        <dbReference type="ARBA" id="ARBA00022821"/>
    </source>
</evidence>
<protein>
    <submittedName>
        <fullName evidence="11">Uncharacterized protein</fullName>
    </submittedName>
</protein>
<dbReference type="InterPro" id="IPR042197">
    <property type="entry name" value="Apaf_helical"/>
</dbReference>
<dbReference type="PANTHER" id="PTHR23155:SF1107">
    <property type="entry name" value="OS08G0373000 PROTEIN"/>
    <property type="match status" value="1"/>
</dbReference>
<accession>A0A811RX99</accession>
<dbReference type="GO" id="GO:0002758">
    <property type="term" value="P:innate immune response-activating signaling pathway"/>
    <property type="evidence" value="ECO:0007669"/>
    <property type="project" value="UniProtKB-ARBA"/>
</dbReference>
<keyword evidence="4" id="KW-0547">Nucleotide-binding</keyword>
<dbReference type="GO" id="GO:0042742">
    <property type="term" value="P:defense response to bacterium"/>
    <property type="evidence" value="ECO:0007669"/>
    <property type="project" value="UniProtKB-ARBA"/>
</dbReference>
<dbReference type="FunFam" id="3.40.50.300:FF:001091">
    <property type="entry name" value="Probable disease resistance protein At1g61300"/>
    <property type="match status" value="1"/>
</dbReference>
<evidence type="ECO:0000313" key="12">
    <source>
        <dbReference type="Proteomes" id="UP000604825"/>
    </source>
</evidence>
<dbReference type="InterPro" id="IPR032675">
    <property type="entry name" value="LRR_dom_sf"/>
</dbReference>
<evidence type="ECO:0000259" key="7">
    <source>
        <dbReference type="Pfam" id="PF00931"/>
    </source>
</evidence>
<evidence type="ECO:0000259" key="9">
    <source>
        <dbReference type="Pfam" id="PF23559"/>
    </source>
</evidence>
<dbReference type="PRINTS" id="PR00364">
    <property type="entry name" value="DISEASERSIST"/>
</dbReference>
<dbReference type="GO" id="GO:0043531">
    <property type="term" value="F:ADP binding"/>
    <property type="evidence" value="ECO:0007669"/>
    <property type="project" value="InterPro"/>
</dbReference>
<dbReference type="Gene3D" id="3.40.50.300">
    <property type="entry name" value="P-loop containing nucleotide triphosphate hydrolases"/>
    <property type="match status" value="1"/>
</dbReference>
<evidence type="ECO:0000256" key="3">
    <source>
        <dbReference type="ARBA" id="ARBA00022737"/>
    </source>
</evidence>
<dbReference type="InterPro" id="IPR058922">
    <property type="entry name" value="WHD_DRP"/>
</dbReference>
<evidence type="ECO:0000256" key="6">
    <source>
        <dbReference type="ARBA" id="ARBA00023054"/>
    </source>
</evidence>
<dbReference type="InterPro" id="IPR002182">
    <property type="entry name" value="NB-ARC"/>
</dbReference>
<keyword evidence="12" id="KW-1185">Reference proteome</keyword>
<evidence type="ECO:0000313" key="11">
    <source>
        <dbReference type="EMBL" id="CAD6334597.1"/>
    </source>
</evidence>
<feature type="domain" description="Disease resistance protein winged helix" evidence="9">
    <location>
        <begin position="429"/>
        <end position="499"/>
    </location>
</feature>
<sequence length="875" mass="99852">MEGFLVSAATGALKAVTVKLATLLGDELKNMKDVHKEIKSLSDELNYMHAFLEKMSEEENPDNQDKIWMTDVREMSYDIEDSLDDFMICIDDDKSAKKKSLMKKCTKLLDKMKAHKRISKAIQEFKTQIREVRDRNHRYRTGVTTTKDSHEMIDIRAQAIFKDASELVAIDEQKNELINLLIEDGSLSQHQVKVVAIVGLGGLGKTTLANQVYESLKDKFDCKAFVTVSRTPHMLEVLRTILLDISGQEYTGDMQHLIRKVSDFLQDKRYLIVVDDLWDSESWEAIQNAFIKNSCASRIIITTRKIEVAQSCCTLRRGHIYKLRPLNPENSRKLFLKRIFGSEEGCPSDLSEVCDDILKKCDGLPLAIIAIAGLLAGKAPTVDEWNKVQCSFGHALERHSDVNRMIQILSLSYFDLPPHLRSSLLYLSIFPEDYKIEKDRLILRWIAEGFVHEEHGFTQYEIGDRCFNELINRSLIQPVYSSYFDVICCRVHDTILEFILSKAVEENFVTLFGLPNIRVDPHRKIRRLSLQDRNEKTVWDYNHNLAHLGGLFALRYLSLRDTRIDELPEETGQLQYLQTLDIRGTSIEELPSSVGRLSRLVTLLCDFYVRLPDGFGKNMQALQQLVGSISVHYQSPSFAQELRQLRNLRILEISFDDEVSKDLVSSLCTLGTGCLNSLDIDCHEEHMKLLMEPWSPTPLGLKILRIWMIVVPRVPRWIGSLDNLQDLRLSVEQLGMADFELLGSLNALSNLLLRVKVEVVDRSSSSQGTQRIKISGTHGFPSLRRFLVGSKNCAFGLLFEGGAMPKLQELFLSFNSDITGSLTNGEFDFGIQHLPCLALVGRYYFSKYFDPEHPAWVALEKAASSHPNHPKLHYW</sequence>
<dbReference type="Proteomes" id="UP000604825">
    <property type="component" value="Unassembled WGS sequence"/>
</dbReference>
<dbReference type="Pfam" id="PF00931">
    <property type="entry name" value="NB-ARC"/>
    <property type="match status" value="1"/>
</dbReference>
<dbReference type="SUPFAM" id="SSF52540">
    <property type="entry name" value="P-loop containing nucleoside triphosphate hydrolases"/>
    <property type="match status" value="1"/>
</dbReference>
<comment type="similarity">
    <text evidence="1">Belongs to the disease resistance NB-LRR family.</text>
</comment>
<keyword evidence="5" id="KW-0611">Plant defense</keyword>
<name>A0A811RX99_9POAL</name>
<evidence type="ECO:0000259" key="10">
    <source>
        <dbReference type="Pfam" id="PF23598"/>
    </source>
</evidence>
<dbReference type="EMBL" id="CAJGYO010000017">
    <property type="protein sequence ID" value="CAD6334597.1"/>
    <property type="molecule type" value="Genomic_DNA"/>
</dbReference>
<dbReference type="InterPro" id="IPR041118">
    <property type="entry name" value="Rx_N"/>
</dbReference>
<evidence type="ECO:0000256" key="4">
    <source>
        <dbReference type="ARBA" id="ARBA00022741"/>
    </source>
</evidence>
<dbReference type="FunFam" id="1.10.10.10:FF:000322">
    <property type="entry name" value="Probable disease resistance protein At1g63360"/>
    <property type="match status" value="1"/>
</dbReference>
<dbReference type="Gene3D" id="3.80.10.10">
    <property type="entry name" value="Ribonuclease Inhibitor"/>
    <property type="match status" value="1"/>
</dbReference>
<dbReference type="InterPro" id="IPR055414">
    <property type="entry name" value="LRR_R13L4/SHOC2-like"/>
</dbReference>
<dbReference type="Pfam" id="PF18052">
    <property type="entry name" value="Rx_N"/>
    <property type="match status" value="1"/>
</dbReference>
<dbReference type="InterPro" id="IPR036388">
    <property type="entry name" value="WH-like_DNA-bd_sf"/>
</dbReference>
<dbReference type="GO" id="GO:0009626">
    <property type="term" value="P:plant-type hypersensitive response"/>
    <property type="evidence" value="ECO:0007669"/>
    <property type="project" value="UniProtKB-ARBA"/>
</dbReference>
<evidence type="ECO:0000256" key="1">
    <source>
        <dbReference type="ARBA" id="ARBA00008894"/>
    </source>
</evidence>
<feature type="domain" description="NB-ARC" evidence="7">
    <location>
        <begin position="173"/>
        <end position="340"/>
    </location>
</feature>
<gene>
    <name evidence="11" type="ORF">NCGR_LOCUS58695</name>
</gene>
<dbReference type="InterPro" id="IPR027417">
    <property type="entry name" value="P-loop_NTPase"/>
</dbReference>
<dbReference type="Pfam" id="PF23559">
    <property type="entry name" value="WHD_DRP"/>
    <property type="match status" value="1"/>
</dbReference>
<dbReference type="Gene3D" id="1.10.8.430">
    <property type="entry name" value="Helical domain of apoptotic protease-activating factors"/>
    <property type="match status" value="1"/>
</dbReference>
<feature type="domain" description="Disease resistance R13L4/SHOC-2-like LRR" evidence="10">
    <location>
        <begin position="526"/>
        <end position="872"/>
    </location>
</feature>
<keyword evidence="6" id="KW-0175">Coiled coil</keyword>
<comment type="caution">
    <text evidence="11">The sequence shown here is derived from an EMBL/GenBank/DDBJ whole genome shotgun (WGS) entry which is preliminary data.</text>
</comment>
<dbReference type="Pfam" id="PF23598">
    <property type="entry name" value="LRR_14"/>
    <property type="match status" value="1"/>
</dbReference>
<dbReference type="SUPFAM" id="SSF52058">
    <property type="entry name" value="L domain-like"/>
    <property type="match status" value="1"/>
</dbReference>
<dbReference type="OrthoDB" id="638336at2759"/>
<dbReference type="PANTHER" id="PTHR23155">
    <property type="entry name" value="DISEASE RESISTANCE PROTEIN RP"/>
    <property type="match status" value="1"/>
</dbReference>
<dbReference type="InterPro" id="IPR044974">
    <property type="entry name" value="Disease_R_plants"/>
</dbReference>
<dbReference type="Gene3D" id="1.20.5.4130">
    <property type="match status" value="1"/>
</dbReference>
<keyword evidence="3" id="KW-0677">Repeat</keyword>
<evidence type="ECO:0000259" key="8">
    <source>
        <dbReference type="Pfam" id="PF18052"/>
    </source>
</evidence>